<dbReference type="EMBL" id="JAQQWL010000013">
    <property type="protein sequence ID" value="KAK8042579.1"/>
    <property type="molecule type" value="Genomic_DNA"/>
</dbReference>
<dbReference type="InterPro" id="IPR016159">
    <property type="entry name" value="Cullin_repeat-like_dom_sf"/>
</dbReference>
<feature type="domain" description="Exocyst component Exo84 C-terminal" evidence="7">
    <location>
        <begin position="447"/>
        <end position="646"/>
    </location>
</feature>
<keyword evidence="3" id="KW-0268">Exocytosis</keyword>
<organism evidence="8 9">
    <name type="scientific">Apiospora phragmitis</name>
    <dbReference type="NCBI Taxonomy" id="2905665"/>
    <lineage>
        <taxon>Eukaryota</taxon>
        <taxon>Fungi</taxon>
        <taxon>Dikarya</taxon>
        <taxon>Ascomycota</taxon>
        <taxon>Pezizomycotina</taxon>
        <taxon>Sordariomycetes</taxon>
        <taxon>Xylariomycetidae</taxon>
        <taxon>Amphisphaeriales</taxon>
        <taxon>Apiosporaceae</taxon>
        <taxon>Apiospora</taxon>
    </lineage>
</organism>
<evidence type="ECO:0000256" key="4">
    <source>
        <dbReference type="ARBA" id="ARBA00022927"/>
    </source>
</evidence>
<keyword evidence="5" id="KW-0175">Coiled coil</keyword>
<dbReference type="Pfam" id="PF25345">
    <property type="entry name" value="PH_EXO84"/>
    <property type="match status" value="1"/>
</dbReference>
<accession>A0ABR1T7K4</accession>
<evidence type="ECO:0000256" key="1">
    <source>
        <dbReference type="ARBA" id="ARBA00007210"/>
    </source>
</evidence>
<dbReference type="Gene3D" id="1.20.58.1220">
    <property type="entry name" value="Exo84p, C-terminal helical domain"/>
    <property type="match status" value="1"/>
</dbReference>
<evidence type="ECO:0000259" key="7">
    <source>
        <dbReference type="Pfam" id="PF16528"/>
    </source>
</evidence>
<gene>
    <name evidence="8" type="ORF">PG994_013062</name>
</gene>
<dbReference type="RefSeq" id="XP_066709432.1">
    <property type="nucleotide sequence ID" value="XM_066864471.1"/>
</dbReference>
<evidence type="ECO:0000313" key="8">
    <source>
        <dbReference type="EMBL" id="KAK8042579.1"/>
    </source>
</evidence>
<keyword evidence="4" id="KW-0653">Protein transport</keyword>
<evidence type="ECO:0000256" key="6">
    <source>
        <dbReference type="SAM" id="MobiDB-lite"/>
    </source>
</evidence>
<name>A0ABR1T7K4_9PEZI</name>
<evidence type="ECO:0000256" key="2">
    <source>
        <dbReference type="ARBA" id="ARBA00022448"/>
    </source>
</evidence>
<comment type="similarity">
    <text evidence="1">Belongs to the EXO84 family.</text>
</comment>
<feature type="coiled-coil region" evidence="5">
    <location>
        <begin position="157"/>
        <end position="220"/>
    </location>
</feature>
<comment type="caution">
    <text evidence="8">The sequence shown here is derived from an EMBL/GenBank/DDBJ whole genome shotgun (WGS) entry which is preliminary data.</text>
</comment>
<feature type="region of interest" description="Disordered" evidence="6">
    <location>
        <begin position="1"/>
        <end position="136"/>
    </location>
</feature>
<evidence type="ECO:0000313" key="9">
    <source>
        <dbReference type="Proteomes" id="UP001480595"/>
    </source>
</evidence>
<keyword evidence="9" id="KW-1185">Reference proteome</keyword>
<reference evidence="8 9" key="1">
    <citation type="submission" date="2023-01" db="EMBL/GenBank/DDBJ databases">
        <title>Analysis of 21 Apiospora genomes using comparative genomics revels a genus with tremendous synthesis potential of carbohydrate active enzymes and secondary metabolites.</title>
        <authorList>
            <person name="Sorensen T."/>
        </authorList>
    </citation>
    <scope>NUCLEOTIDE SEQUENCE [LARGE SCALE GENOMIC DNA]</scope>
    <source>
        <strain evidence="8 9">CBS 135458</strain>
    </source>
</reference>
<sequence length="684" mass="76073">MSENKISLRSGGKRKGRPTISAPRQISGPIPNDGIDVPRSSGGRPFPVGAPPPQPPAAAQPRPRPPPSAGGKTNDLVKRRYSTRFNNLPNDFDATAPPVPSMPSFNPAKYEQPKERRPPPSRGGDGGARPSGPPVVDIRALRDPSLVPDSYVATLLSEATEEEIRVFEEQLRGLKSRASTDLQQNVYQNRTQFIKISKEAEKLKAEMRSLRNLITELKTNTTALRAASAGREPALAGEFSAGLSKRDKRSSVADRTALWNSQMQALYKNVEGSQKFLPNSMGRHVVQNAGFWIELDNATYKSRRKKRKMDAPGDNRAPVTKLVADRCWPLLDIEVVDMAGTSDNSSSRTKLADAVMVRGVGQESFIYRTEKPEATEKSTLMLNIRKAVEELRKGLQSEMEANNKAKETINYFASRDPGLLQKTELLQTLSDIKDMLIEVDGRQQNLRWVESQMDELDIDIALQRIELAVEKVEKLKGLARGLKNNAIAQDFINFKVEERCTKLASLITRDLVDNHSEQSKTKRNATWLARLGSEDRAREAYLEARGELIKKRSRQCIFQGDLHLYIWQLSFVYFSIIRNTVACFQGCFPQTMMSACVKWAKEEVEAFNVILARQLSSTEKGGKVWNDCMQRAKAHAEMLAEVQLDFRELVGREVADMAGKTGNGPVGLGLGVPQIVAMAGKVSE</sequence>
<dbReference type="InterPro" id="IPR032403">
    <property type="entry name" value="Exo84_C"/>
</dbReference>
<dbReference type="Pfam" id="PF08700">
    <property type="entry name" value="VPS51_Exo84_N"/>
    <property type="match status" value="1"/>
</dbReference>
<dbReference type="PANTHER" id="PTHR21426">
    <property type="entry name" value="EXOCYST COMPLEX COMPONENT 8"/>
    <property type="match status" value="1"/>
</dbReference>
<proteinExistence type="inferred from homology"/>
<dbReference type="InterPro" id="IPR042560">
    <property type="entry name" value="Exo84_C_2"/>
</dbReference>
<evidence type="ECO:0000256" key="3">
    <source>
        <dbReference type="ARBA" id="ARBA00022483"/>
    </source>
</evidence>
<dbReference type="Gene3D" id="1.20.58.1210">
    <property type="entry name" value="Exo84p, N-terminal helical domain"/>
    <property type="match status" value="1"/>
</dbReference>
<dbReference type="InterPro" id="IPR033961">
    <property type="entry name" value="Exo84"/>
</dbReference>
<protein>
    <submittedName>
        <fullName evidence="8">Serine/threonine-protein phosphatase pp2a catalytic subunit</fullName>
    </submittedName>
</protein>
<evidence type="ECO:0000256" key="5">
    <source>
        <dbReference type="SAM" id="Coils"/>
    </source>
</evidence>
<dbReference type="SUPFAM" id="SSF74788">
    <property type="entry name" value="Cullin repeat-like"/>
    <property type="match status" value="1"/>
</dbReference>
<dbReference type="PANTHER" id="PTHR21426:SF12">
    <property type="entry name" value="EXOCYST COMPLEX COMPONENT 8"/>
    <property type="match status" value="1"/>
</dbReference>
<dbReference type="Proteomes" id="UP001480595">
    <property type="component" value="Unassembled WGS sequence"/>
</dbReference>
<feature type="compositionally biased region" description="Pro residues" evidence="6">
    <location>
        <begin position="48"/>
        <end position="68"/>
    </location>
</feature>
<keyword evidence="2" id="KW-0813">Transport</keyword>
<dbReference type="Pfam" id="PF16528">
    <property type="entry name" value="Exo84_C"/>
    <property type="match status" value="1"/>
</dbReference>
<dbReference type="InterPro" id="IPR042561">
    <property type="entry name" value="Exo84_C_1"/>
</dbReference>
<dbReference type="GeneID" id="92097534"/>